<evidence type="ECO:0000313" key="1">
    <source>
        <dbReference type="EMBL" id="QNO48766.1"/>
    </source>
</evidence>
<evidence type="ECO:0008006" key="2">
    <source>
        <dbReference type="Google" id="ProtNLM"/>
    </source>
</evidence>
<name>A0A7G9YL82_9EURY</name>
<dbReference type="EMBL" id="MT631361">
    <property type="protein sequence ID" value="QNO48766.1"/>
    <property type="molecule type" value="Genomic_DNA"/>
</dbReference>
<gene>
    <name evidence="1" type="ORF">BEOMFINI_00005</name>
</gene>
<accession>A0A7G9YL82</accession>
<organism evidence="1">
    <name type="scientific">Candidatus Methanogaster sp. ANME-2c ERB4</name>
    <dbReference type="NCBI Taxonomy" id="2759911"/>
    <lineage>
        <taxon>Archaea</taxon>
        <taxon>Methanobacteriati</taxon>
        <taxon>Methanobacteriota</taxon>
        <taxon>Stenosarchaea group</taxon>
        <taxon>Methanomicrobia</taxon>
        <taxon>Methanosarcinales</taxon>
        <taxon>ANME-2 cluster</taxon>
        <taxon>Candidatus Methanogasteraceae</taxon>
        <taxon>Candidatus Methanogaster</taxon>
    </lineage>
</organism>
<dbReference type="AlphaFoldDB" id="A0A7G9YL82"/>
<sequence length="277" mass="31308">MVIKRKKRNGRIYLEEYKSIRVDGKVKSVYVRSLGPEEPVLPSKPKPRTLDRLEHERAHRAGATSLLWELASQLGFVNIIDEICCGEPNIEGPTPGKLLTAWAINRVLDPMSNTMLENWIPTTDLPRLMGLEIADLTRNSFLTAMDFVCYDDKTVGQIRDFTQAIDDALYQQWRKMHPLKPGETETVAYDLTSVLFFGISCSLAEFGYNAKHVKRFQVNLALLVSKLDKYPISHFVYNGSLTAYQPSGILSHNSKIQASNRELSSGTGEMCPENIWV</sequence>
<proteinExistence type="predicted"/>
<protein>
    <recommendedName>
        <fullName evidence="2">Transposase</fullName>
    </recommendedName>
</protein>
<reference evidence="1" key="1">
    <citation type="submission" date="2020-06" db="EMBL/GenBank/DDBJ databases">
        <title>Unique genomic features of the anaerobic methanotrophic archaea.</title>
        <authorList>
            <person name="Chadwick G.L."/>
            <person name="Skennerton C.T."/>
            <person name="Laso-Perez R."/>
            <person name="Leu A.O."/>
            <person name="Speth D.R."/>
            <person name="Yu H."/>
            <person name="Morgan-Lang C."/>
            <person name="Hatzenpichler R."/>
            <person name="Goudeau D."/>
            <person name="Malmstrom R."/>
            <person name="Brazelton W.J."/>
            <person name="Woyke T."/>
            <person name="Hallam S.J."/>
            <person name="Tyson G.W."/>
            <person name="Wegener G."/>
            <person name="Boetius A."/>
            <person name="Orphan V."/>
        </authorList>
    </citation>
    <scope>NUCLEOTIDE SEQUENCE</scope>
</reference>